<dbReference type="Proteomes" id="UP000285652">
    <property type="component" value="Unassembled WGS sequence"/>
</dbReference>
<evidence type="ECO:0000313" key="1">
    <source>
        <dbReference type="EMBL" id="RGO49831.1"/>
    </source>
</evidence>
<dbReference type="InterPro" id="IPR011004">
    <property type="entry name" value="Trimer_LpxA-like_sf"/>
</dbReference>
<dbReference type="Pfam" id="PF00132">
    <property type="entry name" value="Hexapep"/>
    <property type="match status" value="1"/>
</dbReference>
<evidence type="ECO:0000313" key="5">
    <source>
        <dbReference type="Proteomes" id="UP000284962"/>
    </source>
</evidence>
<dbReference type="EMBL" id="QSEW01000005">
    <property type="protein sequence ID" value="RHA00308.1"/>
    <property type="molecule type" value="Genomic_DNA"/>
</dbReference>
<dbReference type="Proteomes" id="UP000261055">
    <property type="component" value="Unassembled WGS sequence"/>
</dbReference>
<sequence length="317" mass="35917">MDELRDNNKNIVVMDKITKHIIIDIEGNDNNVCIKSKKLTHTLNLTIRGDNNCVRIGEDVAITKELDIFIGGSNIYVEIGKGTTIGQAIIRFAEDGSRLEIGEDCMISDEVEVWGTDMHGIIDKKSYKVTNRAKEIVIKNHCWLGAKSMIMKNVHLNEGCIVAAGAIVTADFPANVMIGGTPARIIKKDIEWVRESPKLLVASQCDNFINVIENEDVVVNIEEHCDNDMIKGWGFLKDVDSKFTDIYLEFIMTDDQHITFSTNKERREDVAAAYQDKKYGATGFWFLLPKYLKKTDIRICRVICKNENIIRAKKIEM</sequence>
<evidence type="ECO:0000313" key="2">
    <source>
        <dbReference type="EMBL" id="RHA00308.1"/>
    </source>
</evidence>
<dbReference type="CDD" id="cd04647">
    <property type="entry name" value="LbH_MAT_like"/>
    <property type="match status" value="1"/>
</dbReference>
<dbReference type="InterPro" id="IPR001451">
    <property type="entry name" value="Hexapep"/>
</dbReference>
<name>A0A3E5GRM9_9FIRM</name>
<comment type="caution">
    <text evidence="1">The sequence shown here is derived from an EMBL/GenBank/DDBJ whole genome shotgun (WGS) entry which is preliminary data.</text>
</comment>
<evidence type="ECO:0000313" key="4">
    <source>
        <dbReference type="Proteomes" id="UP000261055"/>
    </source>
</evidence>
<keyword evidence="4" id="KW-1185">Reference proteome</keyword>
<keyword evidence="1" id="KW-0012">Acyltransferase</keyword>
<proteinExistence type="predicted"/>
<dbReference type="PANTHER" id="PTHR23416">
    <property type="entry name" value="SIALIC ACID SYNTHASE-RELATED"/>
    <property type="match status" value="1"/>
</dbReference>
<evidence type="ECO:0000313" key="3">
    <source>
        <dbReference type="EMBL" id="RHN19239.1"/>
    </source>
</evidence>
<dbReference type="EMBL" id="QRQQ01000001">
    <property type="protein sequence ID" value="RHN19239.1"/>
    <property type="molecule type" value="Genomic_DNA"/>
</dbReference>
<dbReference type="Proteomes" id="UP000284962">
    <property type="component" value="Unassembled WGS sequence"/>
</dbReference>
<dbReference type="AlphaFoldDB" id="A0A3E5GRM9"/>
<dbReference type="Gene3D" id="2.160.10.10">
    <property type="entry name" value="Hexapeptide repeat proteins"/>
    <property type="match status" value="1"/>
</dbReference>
<protein>
    <submittedName>
        <fullName evidence="1">Acyltransferase</fullName>
    </submittedName>
</protein>
<dbReference type="SUPFAM" id="SSF51161">
    <property type="entry name" value="Trimeric LpxA-like enzymes"/>
    <property type="match status" value="1"/>
</dbReference>
<keyword evidence="1" id="KW-0808">Transferase</keyword>
<dbReference type="EMBL" id="QSVQ01000011">
    <property type="protein sequence ID" value="RGO49831.1"/>
    <property type="molecule type" value="Genomic_DNA"/>
</dbReference>
<evidence type="ECO:0000313" key="6">
    <source>
        <dbReference type="Proteomes" id="UP000285652"/>
    </source>
</evidence>
<reference evidence="4 5" key="1">
    <citation type="submission" date="2018-08" db="EMBL/GenBank/DDBJ databases">
        <title>A genome reference for cultivated species of the human gut microbiota.</title>
        <authorList>
            <person name="Zou Y."/>
            <person name="Xue W."/>
            <person name="Luo G."/>
        </authorList>
    </citation>
    <scope>NUCLEOTIDE SEQUENCE [LARGE SCALE GENOMIC DNA]</scope>
    <source>
        <strain evidence="3 6">AF31-13BH</strain>
        <strain evidence="2 5">AM46-16</strain>
        <strain evidence="1 4">OM02-12</strain>
    </source>
</reference>
<gene>
    <name evidence="2" type="ORF">DW957_05950</name>
    <name evidence="3" type="ORF">DWZ24_01405</name>
    <name evidence="1" type="ORF">DXB12_10165</name>
</gene>
<organism evidence="1 4">
    <name type="scientific">Dorea formicigenerans</name>
    <dbReference type="NCBI Taxonomy" id="39486"/>
    <lineage>
        <taxon>Bacteria</taxon>
        <taxon>Bacillati</taxon>
        <taxon>Bacillota</taxon>
        <taxon>Clostridia</taxon>
        <taxon>Lachnospirales</taxon>
        <taxon>Lachnospiraceae</taxon>
        <taxon>Dorea</taxon>
    </lineage>
</organism>
<accession>A0A3E5GRM9</accession>
<dbReference type="InterPro" id="IPR051159">
    <property type="entry name" value="Hexapeptide_acetyltransf"/>
</dbReference>
<dbReference type="GO" id="GO:0016746">
    <property type="term" value="F:acyltransferase activity"/>
    <property type="evidence" value="ECO:0007669"/>
    <property type="project" value="UniProtKB-KW"/>
</dbReference>
<dbReference type="RefSeq" id="WP_117613685.1">
    <property type="nucleotide sequence ID" value="NZ_QRQQ01000001.1"/>
</dbReference>